<feature type="transmembrane region" description="Helical" evidence="7">
    <location>
        <begin position="32"/>
        <end position="53"/>
    </location>
</feature>
<dbReference type="Pfam" id="PF00528">
    <property type="entry name" value="BPD_transp_1"/>
    <property type="match status" value="1"/>
</dbReference>
<dbReference type="GO" id="GO:0055085">
    <property type="term" value="P:transmembrane transport"/>
    <property type="evidence" value="ECO:0007669"/>
    <property type="project" value="InterPro"/>
</dbReference>
<evidence type="ECO:0000256" key="1">
    <source>
        <dbReference type="ARBA" id="ARBA00004141"/>
    </source>
</evidence>
<feature type="domain" description="ABC transmembrane type-1" evidence="8">
    <location>
        <begin position="26"/>
        <end position="224"/>
    </location>
</feature>
<protein>
    <recommendedName>
        <fullName evidence="8">ABC transmembrane type-1 domain-containing protein</fullName>
    </recommendedName>
</protein>
<dbReference type="NCBIfam" id="NF038017">
    <property type="entry name" value="ABC_perm1"/>
    <property type="match status" value="1"/>
</dbReference>
<keyword evidence="5 7" id="KW-0472">Membrane</keyword>
<comment type="subcellular location">
    <subcellularLocation>
        <location evidence="1">Membrane</location>
        <topology evidence="1">Multi-pass membrane protein</topology>
    </subcellularLocation>
</comment>
<evidence type="ECO:0000256" key="2">
    <source>
        <dbReference type="ARBA" id="ARBA00022478"/>
    </source>
</evidence>
<comment type="caution">
    <text evidence="9">The sequence shown here is derived from an EMBL/GenBank/DDBJ whole genome shotgun (WGS) entry which is preliminary data.</text>
</comment>
<keyword evidence="6" id="KW-0804">Transcription</keyword>
<dbReference type="Gene3D" id="3.30.1360.10">
    <property type="entry name" value="RNA polymerase, RBP11-like subunit"/>
    <property type="match status" value="1"/>
</dbReference>
<dbReference type="InterPro" id="IPR035906">
    <property type="entry name" value="MetI-like_sf"/>
</dbReference>
<dbReference type="AlphaFoldDB" id="A0A0F9AUW2"/>
<feature type="transmembrane region" description="Helical" evidence="7">
    <location>
        <begin position="65"/>
        <end position="85"/>
    </location>
</feature>
<keyword evidence="3 7" id="KW-0812">Transmembrane</keyword>
<feature type="non-terminal residue" evidence="9">
    <location>
        <position position="327"/>
    </location>
</feature>
<dbReference type="GO" id="GO:0046983">
    <property type="term" value="F:protein dimerization activity"/>
    <property type="evidence" value="ECO:0007669"/>
    <property type="project" value="InterPro"/>
</dbReference>
<dbReference type="EMBL" id="LAZR01052752">
    <property type="protein sequence ID" value="KKK82264.1"/>
    <property type="molecule type" value="Genomic_DNA"/>
</dbReference>
<dbReference type="Gene3D" id="1.10.3720.10">
    <property type="entry name" value="MetI-like"/>
    <property type="match status" value="1"/>
</dbReference>
<dbReference type="InterPro" id="IPR049783">
    <property type="entry name" value="ABC_perm_TupB-like"/>
</dbReference>
<reference evidence="9" key="1">
    <citation type="journal article" date="2015" name="Nature">
        <title>Complex archaea that bridge the gap between prokaryotes and eukaryotes.</title>
        <authorList>
            <person name="Spang A."/>
            <person name="Saw J.H."/>
            <person name="Jorgensen S.L."/>
            <person name="Zaremba-Niedzwiedzka K."/>
            <person name="Martijn J."/>
            <person name="Lind A.E."/>
            <person name="van Eijk R."/>
            <person name="Schleper C."/>
            <person name="Guy L."/>
            <person name="Ettema T.J."/>
        </authorList>
    </citation>
    <scope>NUCLEOTIDE SEQUENCE</scope>
</reference>
<feature type="transmembrane region" description="Helical" evidence="7">
    <location>
        <begin position="105"/>
        <end position="126"/>
    </location>
</feature>
<name>A0A0F9AUW2_9ZZZZ</name>
<dbReference type="PROSITE" id="PS50928">
    <property type="entry name" value="ABC_TM1"/>
    <property type="match status" value="1"/>
</dbReference>
<dbReference type="GO" id="GO:0016020">
    <property type="term" value="C:membrane"/>
    <property type="evidence" value="ECO:0007669"/>
    <property type="project" value="UniProtKB-SubCell"/>
</dbReference>
<sequence>MGTLGSAFTKAIALLLSPTAELIEIVMRTLYVSGGALLLAALFGLPLGAALALKRFPLRGALSALFNALMGLPPVVVGLILYVFLSRSGPLGFMGLLYTPGAMVIAQFILALPLVAAISASAIKAVDPSINLAAKSLGATAGQATIAVIKEARFGILSATMAAFGRVMAEVGAVLIVGGNIAGRGGTVSITAGTVDGTVIDSDATIESSDSLGAIIGSIIQLTAQGAIGSEGPVYTNNTDLDTDAVTVTAPGDVNIEETDGTITPEDAVAYAAALLQEHLKIFFEFSSMPEIAGGEEPSVGQDLVQLRELLARPIDECNLSVRSVNS</sequence>
<dbReference type="PANTHER" id="PTHR43632">
    <property type="entry name" value="PERMEASE COMPONENT OF TUNGSTATE ABC TRANSPORTER"/>
    <property type="match status" value="1"/>
</dbReference>
<dbReference type="PANTHER" id="PTHR43632:SF1">
    <property type="entry name" value="PERMEASE COMPONENT OF TUNGSTATE ABC TRANSPORTER"/>
    <property type="match status" value="1"/>
</dbReference>
<dbReference type="GO" id="GO:0006351">
    <property type="term" value="P:DNA-templated transcription"/>
    <property type="evidence" value="ECO:0007669"/>
    <property type="project" value="InterPro"/>
</dbReference>
<evidence type="ECO:0000256" key="5">
    <source>
        <dbReference type="ARBA" id="ARBA00023136"/>
    </source>
</evidence>
<evidence type="ECO:0000259" key="8">
    <source>
        <dbReference type="PROSITE" id="PS50928"/>
    </source>
</evidence>
<evidence type="ECO:0000313" key="9">
    <source>
        <dbReference type="EMBL" id="KKK82264.1"/>
    </source>
</evidence>
<dbReference type="CDD" id="cd06261">
    <property type="entry name" value="TM_PBP2"/>
    <property type="match status" value="1"/>
</dbReference>
<evidence type="ECO:0000256" key="7">
    <source>
        <dbReference type="SAM" id="Phobius"/>
    </source>
</evidence>
<evidence type="ECO:0000256" key="4">
    <source>
        <dbReference type="ARBA" id="ARBA00022989"/>
    </source>
</evidence>
<evidence type="ECO:0000256" key="6">
    <source>
        <dbReference type="ARBA" id="ARBA00023163"/>
    </source>
</evidence>
<dbReference type="InterPro" id="IPR036603">
    <property type="entry name" value="RBP11-like"/>
</dbReference>
<dbReference type="InterPro" id="IPR000515">
    <property type="entry name" value="MetI-like"/>
</dbReference>
<dbReference type="SUPFAM" id="SSF161098">
    <property type="entry name" value="MetI-like"/>
    <property type="match status" value="1"/>
</dbReference>
<accession>A0A0F9AUW2</accession>
<evidence type="ECO:0000256" key="3">
    <source>
        <dbReference type="ARBA" id="ARBA00022692"/>
    </source>
</evidence>
<keyword evidence="4 7" id="KW-1133">Transmembrane helix</keyword>
<gene>
    <name evidence="9" type="ORF">LCGC14_2805140</name>
</gene>
<dbReference type="GO" id="GO:0000428">
    <property type="term" value="C:DNA-directed RNA polymerase complex"/>
    <property type="evidence" value="ECO:0007669"/>
    <property type="project" value="UniProtKB-KW"/>
</dbReference>
<proteinExistence type="predicted"/>
<organism evidence="9">
    <name type="scientific">marine sediment metagenome</name>
    <dbReference type="NCBI Taxonomy" id="412755"/>
    <lineage>
        <taxon>unclassified sequences</taxon>
        <taxon>metagenomes</taxon>
        <taxon>ecological metagenomes</taxon>
    </lineage>
</organism>
<keyword evidence="2" id="KW-0240">DNA-directed RNA polymerase</keyword>